<proteinExistence type="predicted"/>
<keyword evidence="1" id="KW-0812">Transmembrane</keyword>
<name>A0A843YE81_9RHOB</name>
<keyword evidence="1" id="KW-1133">Transmembrane helix</keyword>
<sequence length="194" mass="22027">MSDTVVTRQIGRVKMVEFEEKIEVIAPARRHWMGLVTTFCSLVATSWFAVSLVESALLGKGWGEVVVISALWSSSLIAFVWNCSWFFWGYEIAEFANQDIHLRRQAGLFSSGRRFSRDCCHSTRVRTGDLQHGYWSRGPKWWPPFADGRIEFECSKTGTLDFSGELLRFGSEISLAEAKEIVAVIVKRFPHLAS</sequence>
<dbReference type="RefSeq" id="WP_153216328.1">
    <property type="nucleotide sequence ID" value="NZ_WIBF01000008.1"/>
</dbReference>
<keyword evidence="3" id="KW-1185">Reference proteome</keyword>
<keyword evidence="1" id="KW-0472">Membrane</keyword>
<organism evidence="2 3">
    <name type="scientific">Tritonibacter litoralis</name>
    <dbReference type="NCBI Taxonomy" id="2662264"/>
    <lineage>
        <taxon>Bacteria</taxon>
        <taxon>Pseudomonadati</taxon>
        <taxon>Pseudomonadota</taxon>
        <taxon>Alphaproteobacteria</taxon>
        <taxon>Rhodobacterales</taxon>
        <taxon>Paracoccaceae</taxon>
        <taxon>Tritonibacter</taxon>
    </lineage>
</organism>
<feature type="transmembrane region" description="Helical" evidence="1">
    <location>
        <begin position="32"/>
        <end position="53"/>
    </location>
</feature>
<dbReference type="Proteomes" id="UP000444174">
    <property type="component" value="Unassembled WGS sequence"/>
</dbReference>
<gene>
    <name evidence="2" type="ORF">GFB49_12990</name>
</gene>
<reference evidence="2 3" key="1">
    <citation type="submission" date="2019-10" db="EMBL/GenBank/DDBJ databases">
        <title>Epibacterium sp. nov., isolated from seawater.</title>
        <authorList>
            <person name="Zhang X."/>
            <person name="Li N."/>
        </authorList>
    </citation>
    <scope>NUCLEOTIDE SEQUENCE [LARGE SCALE GENOMIC DNA]</scope>
    <source>
        <strain evidence="2 3">SM1979</strain>
    </source>
</reference>
<feature type="transmembrane region" description="Helical" evidence="1">
    <location>
        <begin position="65"/>
        <end position="88"/>
    </location>
</feature>
<evidence type="ECO:0000256" key="1">
    <source>
        <dbReference type="SAM" id="Phobius"/>
    </source>
</evidence>
<dbReference type="AlphaFoldDB" id="A0A843YE81"/>
<evidence type="ECO:0000313" key="3">
    <source>
        <dbReference type="Proteomes" id="UP000444174"/>
    </source>
</evidence>
<protein>
    <submittedName>
        <fullName evidence="2">Uncharacterized protein</fullName>
    </submittedName>
</protein>
<evidence type="ECO:0000313" key="2">
    <source>
        <dbReference type="EMBL" id="MQQ09376.1"/>
    </source>
</evidence>
<comment type="caution">
    <text evidence="2">The sequence shown here is derived from an EMBL/GenBank/DDBJ whole genome shotgun (WGS) entry which is preliminary data.</text>
</comment>
<dbReference type="EMBL" id="WIBF01000008">
    <property type="protein sequence ID" value="MQQ09376.1"/>
    <property type="molecule type" value="Genomic_DNA"/>
</dbReference>
<accession>A0A843YE81</accession>